<keyword evidence="9" id="KW-0460">Magnesium</keyword>
<dbReference type="PANTHER" id="PTHR21077:SF5">
    <property type="entry name" value="CROSSOVER JUNCTION ENDONUCLEASE MMS4"/>
    <property type="match status" value="1"/>
</dbReference>
<evidence type="ECO:0000256" key="2">
    <source>
        <dbReference type="ARBA" id="ARBA00004123"/>
    </source>
</evidence>
<protein>
    <submittedName>
        <fullName evidence="15">Uncharacterized protein</fullName>
    </submittedName>
</protein>
<evidence type="ECO:0000256" key="9">
    <source>
        <dbReference type="ARBA" id="ARBA00022842"/>
    </source>
</evidence>
<keyword evidence="6" id="KW-0255">Endonuclease</keyword>
<dbReference type="GO" id="GO:0031573">
    <property type="term" value="P:mitotic intra-S DNA damage checkpoint signaling"/>
    <property type="evidence" value="ECO:0007669"/>
    <property type="project" value="TreeGrafter"/>
</dbReference>
<evidence type="ECO:0000256" key="4">
    <source>
        <dbReference type="ARBA" id="ARBA00022722"/>
    </source>
</evidence>
<evidence type="ECO:0000256" key="6">
    <source>
        <dbReference type="ARBA" id="ARBA00022759"/>
    </source>
</evidence>
<dbReference type="InterPro" id="IPR047524">
    <property type="entry name" value="XPF_nuclease_EME1_plant/arthr"/>
</dbReference>
<evidence type="ECO:0000256" key="8">
    <source>
        <dbReference type="ARBA" id="ARBA00022801"/>
    </source>
</evidence>
<feature type="coiled-coil region" evidence="14">
    <location>
        <begin position="208"/>
        <end position="236"/>
    </location>
</feature>
<evidence type="ECO:0000256" key="1">
    <source>
        <dbReference type="ARBA" id="ARBA00001946"/>
    </source>
</evidence>
<dbReference type="Pfam" id="PF21292">
    <property type="entry name" value="EME1-MUS81_C"/>
    <property type="match status" value="1"/>
</dbReference>
<reference evidence="15" key="1">
    <citation type="submission" date="2015-11" db="EMBL/GenBank/DDBJ databases">
        <title>De novo transcriptome assembly of four potential Pierce s Disease insect vectors from Arizona vineyards.</title>
        <authorList>
            <person name="Tassone E.E."/>
        </authorList>
    </citation>
    <scope>NUCLEOTIDE SEQUENCE</scope>
</reference>
<dbReference type="GO" id="GO:0000712">
    <property type="term" value="P:resolution of meiotic recombination intermediates"/>
    <property type="evidence" value="ECO:0007669"/>
    <property type="project" value="TreeGrafter"/>
</dbReference>
<dbReference type="GO" id="GO:0006302">
    <property type="term" value="P:double-strand break repair"/>
    <property type="evidence" value="ECO:0007669"/>
    <property type="project" value="TreeGrafter"/>
</dbReference>
<dbReference type="GO" id="GO:0046872">
    <property type="term" value="F:metal ion binding"/>
    <property type="evidence" value="ECO:0007669"/>
    <property type="project" value="UniProtKB-KW"/>
</dbReference>
<evidence type="ECO:0000256" key="7">
    <source>
        <dbReference type="ARBA" id="ARBA00022763"/>
    </source>
</evidence>
<keyword evidence="10" id="KW-0233">DNA recombination</keyword>
<comment type="cofactor">
    <cofactor evidence="1">
        <name>Mg(2+)</name>
        <dbReference type="ChEBI" id="CHEBI:18420"/>
    </cofactor>
</comment>
<keyword evidence="8" id="KW-0378">Hydrolase</keyword>
<gene>
    <name evidence="15" type="ORF">g.25227</name>
</gene>
<dbReference type="PANTHER" id="PTHR21077">
    <property type="entry name" value="EME1 PROTEIN"/>
    <property type="match status" value="1"/>
</dbReference>
<name>A0A1B6IMC5_9HEMI</name>
<dbReference type="AlphaFoldDB" id="A0A1B6IMC5"/>
<sequence length="549" mass="62229">KYDSIIMTFGIHIKHNHSNNFSNLCITDMDVISLSSDSSRPSSPLINISEVLNETEKRESCISNQEIVLSPSKNRFVHALSESDDSESEPLGRDLNKIHTLDEDSTIGRHKLSHENKPLFSNELEKPNEHLTLSDKSNSESEVEYHIDKDCDIWTKYSKEPCNELLEKDLRGHLQIEDNLGTSSKYIPGESRSKTTYPKTKTKMTKEQRLEEKLKKQKEKELIRAEKRAAKELQNQMKPNNCMKFMTVILDSALISCPFSGTLMAAIQNSEAKYQICAQPVPLTVSWRREASGPNAKEENDVLLIWQWELVIPAIKNHTLISKIQEVQAKHFGKSLFLIIYGLNGYFSYLKSNRRKLSGNPPKSKKGKSSSDNNEFPYVTKQVIEEELIELQITANCTHRLIECPEDLGSLVVQITKAIAETPFKLDKQKRVQENLEWFAVGDSRDCVAIDKAGNGLLRLWQQQLCQFNLAGHDVAQAIAAVYPGPLSLVRAYDNCNSQKECEDLLRDIQVRRSQGPLASSRRIGPELSKKIYTFFCSADGDAPLSQEQ</sequence>
<dbReference type="InterPro" id="IPR033310">
    <property type="entry name" value="Mms4/EME1/EME2"/>
</dbReference>
<evidence type="ECO:0000256" key="3">
    <source>
        <dbReference type="ARBA" id="ARBA00005313"/>
    </source>
</evidence>
<evidence type="ECO:0000256" key="12">
    <source>
        <dbReference type="ARBA" id="ARBA00023242"/>
    </source>
</evidence>
<keyword evidence="7" id="KW-0227">DNA damage</keyword>
<dbReference type="Gene3D" id="1.10.150.670">
    <property type="entry name" value="Crossover junction endonuclease EME1, DNA-binding domain"/>
    <property type="match status" value="1"/>
</dbReference>
<dbReference type="CDD" id="cd20083">
    <property type="entry name" value="XPF_nuclease_EME"/>
    <property type="match status" value="1"/>
</dbReference>
<comment type="subcellular location">
    <subcellularLocation>
        <location evidence="2">Nucleus</location>
    </subcellularLocation>
</comment>
<dbReference type="InterPro" id="IPR042530">
    <property type="entry name" value="EME1/EME2_C"/>
</dbReference>
<keyword evidence="4" id="KW-0540">Nuclease</keyword>
<keyword evidence="14" id="KW-0175">Coiled coil</keyword>
<dbReference type="GO" id="GO:0005634">
    <property type="term" value="C:nucleus"/>
    <property type="evidence" value="ECO:0007669"/>
    <property type="project" value="UniProtKB-SubCell"/>
</dbReference>
<feature type="non-terminal residue" evidence="15">
    <location>
        <position position="1"/>
    </location>
</feature>
<comment type="similarity">
    <text evidence="3">Belongs to the EME1/MMS4 family.</text>
</comment>
<organism evidence="15">
    <name type="scientific">Homalodisca liturata</name>
    <dbReference type="NCBI Taxonomy" id="320908"/>
    <lineage>
        <taxon>Eukaryota</taxon>
        <taxon>Metazoa</taxon>
        <taxon>Ecdysozoa</taxon>
        <taxon>Arthropoda</taxon>
        <taxon>Hexapoda</taxon>
        <taxon>Insecta</taxon>
        <taxon>Pterygota</taxon>
        <taxon>Neoptera</taxon>
        <taxon>Paraneoptera</taxon>
        <taxon>Hemiptera</taxon>
        <taxon>Auchenorrhyncha</taxon>
        <taxon>Membracoidea</taxon>
        <taxon>Cicadellidae</taxon>
        <taxon>Cicadellinae</taxon>
        <taxon>Proconiini</taxon>
        <taxon>Homalodisca</taxon>
    </lineage>
</organism>
<accession>A0A1B6IMC5</accession>
<proteinExistence type="inferred from homology"/>
<keyword evidence="11" id="KW-0234">DNA repair</keyword>
<evidence type="ECO:0000256" key="13">
    <source>
        <dbReference type="ARBA" id="ARBA00023254"/>
    </source>
</evidence>
<keyword evidence="5" id="KW-0479">Metal-binding</keyword>
<evidence type="ECO:0000256" key="10">
    <source>
        <dbReference type="ARBA" id="ARBA00023172"/>
    </source>
</evidence>
<dbReference type="GO" id="GO:0008821">
    <property type="term" value="F:crossover junction DNA endonuclease activity"/>
    <property type="evidence" value="ECO:0007669"/>
    <property type="project" value="TreeGrafter"/>
</dbReference>
<keyword evidence="13" id="KW-0469">Meiosis</keyword>
<dbReference type="GO" id="GO:0031297">
    <property type="term" value="P:replication fork processing"/>
    <property type="evidence" value="ECO:0007669"/>
    <property type="project" value="TreeGrafter"/>
</dbReference>
<evidence type="ECO:0000256" key="5">
    <source>
        <dbReference type="ARBA" id="ARBA00022723"/>
    </source>
</evidence>
<dbReference type="Gene3D" id="3.40.50.10130">
    <property type="match status" value="1"/>
</dbReference>
<dbReference type="EMBL" id="GECU01019633">
    <property type="protein sequence ID" value="JAS88073.1"/>
    <property type="molecule type" value="Transcribed_RNA"/>
</dbReference>
<evidence type="ECO:0000256" key="11">
    <source>
        <dbReference type="ARBA" id="ARBA00023204"/>
    </source>
</evidence>
<evidence type="ECO:0000313" key="15">
    <source>
        <dbReference type="EMBL" id="JAS88073.1"/>
    </source>
</evidence>
<dbReference type="FunFam" id="1.10.150.670:FF:000002">
    <property type="entry name" value="Crossover junction endonuclease EME1"/>
    <property type="match status" value="1"/>
</dbReference>
<dbReference type="GO" id="GO:0048476">
    <property type="term" value="C:Holliday junction resolvase complex"/>
    <property type="evidence" value="ECO:0007669"/>
    <property type="project" value="InterPro"/>
</dbReference>
<keyword evidence="12" id="KW-0539">Nucleus</keyword>
<evidence type="ECO:0000256" key="14">
    <source>
        <dbReference type="SAM" id="Coils"/>
    </source>
</evidence>